<dbReference type="SUPFAM" id="SSF47986">
    <property type="entry name" value="DEATH domain"/>
    <property type="match status" value="1"/>
</dbReference>
<reference evidence="7" key="3">
    <citation type="submission" date="2025-08" db="UniProtKB">
        <authorList>
            <consortium name="Ensembl"/>
        </authorList>
    </citation>
    <scope>IDENTIFICATION</scope>
</reference>
<keyword evidence="8" id="KW-1185">Reference proteome</keyword>
<dbReference type="GO" id="GO:0050700">
    <property type="term" value="F:CARD domain binding"/>
    <property type="evidence" value="ECO:0007669"/>
    <property type="project" value="TreeGrafter"/>
</dbReference>
<dbReference type="Proteomes" id="UP000265140">
    <property type="component" value="Chromosome 11"/>
</dbReference>
<reference evidence="7" key="2">
    <citation type="submission" date="2020-02" db="EMBL/GenBank/DDBJ databases">
        <title>Esox lucius (northern pike) genome, fEsoLuc1, primary haplotype.</title>
        <authorList>
            <person name="Myers G."/>
            <person name="Karagic N."/>
            <person name="Meyer A."/>
            <person name="Pippel M."/>
            <person name="Reichard M."/>
            <person name="Winkler S."/>
            <person name="Tracey A."/>
            <person name="Sims Y."/>
            <person name="Howe K."/>
            <person name="Rhie A."/>
            <person name="Formenti G."/>
            <person name="Durbin R."/>
            <person name="Fedrigo O."/>
            <person name="Jarvis E.D."/>
        </authorList>
    </citation>
    <scope>NUCLEOTIDE SEQUENCE [LARGE SCALE GENOMIC DNA]</scope>
</reference>
<evidence type="ECO:0000256" key="1">
    <source>
        <dbReference type="ARBA" id="ARBA00022553"/>
    </source>
</evidence>
<dbReference type="GO" id="GO:0005737">
    <property type="term" value="C:cytoplasm"/>
    <property type="evidence" value="ECO:0007669"/>
    <property type="project" value="TreeGrafter"/>
</dbReference>
<evidence type="ECO:0000259" key="6">
    <source>
        <dbReference type="PROSITE" id="PS50209"/>
    </source>
</evidence>
<dbReference type="OMA" id="WWTEPST"/>
<reference evidence="7" key="4">
    <citation type="submission" date="2025-09" db="UniProtKB">
        <authorList>
            <consortium name="Ensembl"/>
        </authorList>
    </citation>
    <scope>IDENTIFICATION</scope>
</reference>
<dbReference type="PROSITE" id="PS50052">
    <property type="entry name" value="GUANYLATE_KINASE_2"/>
    <property type="match status" value="1"/>
</dbReference>
<evidence type="ECO:0008006" key="9">
    <source>
        <dbReference type="Google" id="ProtNLM"/>
    </source>
</evidence>
<feature type="compositionally biased region" description="Polar residues" evidence="4">
    <location>
        <begin position="473"/>
        <end position="486"/>
    </location>
</feature>
<feature type="coiled-coil region" evidence="3">
    <location>
        <begin position="155"/>
        <end position="248"/>
    </location>
</feature>
<evidence type="ECO:0000313" key="7">
    <source>
        <dbReference type="Ensembl" id="ENSELUP00000030810.3"/>
    </source>
</evidence>
<reference evidence="8" key="1">
    <citation type="journal article" date="2014" name="PLoS ONE">
        <title>The genome and linkage map of the northern pike (Esox lucius): conserved synteny revealed between the salmonid sister group and the Neoteleostei.</title>
        <authorList>
            <person name="Rondeau E.B."/>
            <person name="Minkley D.R."/>
            <person name="Leong J.S."/>
            <person name="Messmer A.M."/>
            <person name="Jantzen J.R."/>
            <person name="von Schalburg K.R."/>
            <person name="Lemon C."/>
            <person name="Bird N.H."/>
            <person name="Koop B.F."/>
        </authorList>
    </citation>
    <scope>NUCLEOTIDE SEQUENCE</scope>
</reference>
<dbReference type="InterPro" id="IPR008144">
    <property type="entry name" value="Guanylate_kin-like_dom"/>
</dbReference>
<dbReference type="InterPro" id="IPR036034">
    <property type="entry name" value="PDZ_sf"/>
</dbReference>
<evidence type="ECO:0000256" key="3">
    <source>
        <dbReference type="SAM" id="Coils"/>
    </source>
</evidence>
<dbReference type="Pfam" id="PF00619">
    <property type="entry name" value="CARD"/>
    <property type="match status" value="1"/>
</dbReference>
<dbReference type="GeneTree" id="ENSGT00940000157763"/>
<sequence length="1008" mass="115228">MSGTAVWSTDYVTQEERQLWSEGRCEELWDKVEGVRHKLTRILNPAKLTPYLRQCKAIDEQDEDEVLNSTQYPLRISKAGRLIDILHGRGQRGLQAFMESLEFYHPEQYTQLTGQKPTHRCSIILDEEGPEGLTQFLLLEVHKLREQLRGSRLCERRLSQRCRTAEEERSRAERKTQDLQHDRLQMERLRQDWEASSRELAWVKDRHLEQAEKYSRALEDQAKASARERELLGQVEQLKTRLMELDEQIESSPVSAVPVNSKSLVPHCINSSPAVPREREKPLHQISIKGSDNIKTQALLDIIQQDRKEATEQRHELCGTIARIQGELENSEAFRQMLESQVKQLQVKFRTIQLDWEMEQKRSISYFNQIMELEKERDQALRSRDSLQLEYTDCLLDKNRLRKRIAELQANMEERQRELEKERDRSREQSSSCVHCSLLSPCCEDQCYGPCCSLVLNPQPNGPQELLRKSPPVGQTNQTLEGSLSNSEDDLLTPTVDSEKDINRLSIFPFPPCMNSIHRRVTLEFDQDSWGSDENLAGFQNELSLSDSCSSQHSDLFPPDLINLPPVPPRKPNSSLRLEPLPSPSTPPKKAKGSLADDITIIGGNRTGIFVTSVRAGSPAEQCGLKEGSELLELEKVLFGGGSVLLNQSTGEVAHFSLQWWTEPSALKHHTNTEAYSKLCAQRSSPAFQGADSFYVRVNMDLDLHSDLPCLGVRCDDIVHVTDTRYNGKYQWHCTLVNPDTAKPLRQGAMPNYNRAQQLLLVRLRTMALEQKDFKKKISKKVSDRVRLVKAVSPSCREIGSIPQVLYTLSNRHEEHLVPYSMVQPIQVKTKRPVIFSPSLLSRGLIERLLQPAESGLDFNTCQPEPIQATERKDSTIFLLDSSTPEQLLGIRLQSVQEVISQDKHCLLELGLGSVEGLLRQGVYPIIIHIRPKNKKHKLKKLLTGRWDDSVMEDVCQAEDLQLESLPLLYHTLEPSTWSCSEELLLAIRNVIHSQQTAMLWVEFDRLQ</sequence>
<feature type="domain" description="CARD" evidence="6">
    <location>
        <begin position="24"/>
        <end position="116"/>
    </location>
</feature>
<organism evidence="7 8">
    <name type="scientific">Esox lucius</name>
    <name type="common">Northern pike</name>
    <dbReference type="NCBI Taxonomy" id="8010"/>
    <lineage>
        <taxon>Eukaryota</taxon>
        <taxon>Metazoa</taxon>
        <taxon>Chordata</taxon>
        <taxon>Craniata</taxon>
        <taxon>Vertebrata</taxon>
        <taxon>Euteleostomi</taxon>
        <taxon>Actinopterygii</taxon>
        <taxon>Neopterygii</taxon>
        <taxon>Teleostei</taxon>
        <taxon>Protacanthopterygii</taxon>
        <taxon>Esociformes</taxon>
        <taxon>Esocidae</taxon>
        <taxon>Esox</taxon>
    </lineage>
</organism>
<protein>
    <recommendedName>
        <fullName evidence="9">CARD domain-containing protein</fullName>
    </recommendedName>
</protein>
<dbReference type="InParanoid" id="A0A3P8ZQ91"/>
<dbReference type="FunFam" id="1.10.533.10:FF:000003">
    <property type="entry name" value="Caspase recruitment domain family, member 11"/>
    <property type="match status" value="1"/>
</dbReference>
<evidence type="ECO:0000259" key="5">
    <source>
        <dbReference type="PROSITE" id="PS50052"/>
    </source>
</evidence>
<dbReference type="Gene3D" id="2.30.30.40">
    <property type="entry name" value="SH3 Domains"/>
    <property type="match status" value="1"/>
</dbReference>
<keyword evidence="1" id="KW-0597">Phosphoprotein</keyword>
<dbReference type="STRING" id="8010.ENSELUP00000030810"/>
<feature type="region of interest" description="Disordered" evidence="4">
    <location>
        <begin position="463"/>
        <end position="494"/>
    </location>
</feature>
<feature type="region of interest" description="Disordered" evidence="4">
    <location>
        <begin position="557"/>
        <end position="594"/>
    </location>
</feature>
<feature type="domain" description="Guanylate kinase-like" evidence="5">
    <location>
        <begin position="855"/>
        <end position="993"/>
    </location>
</feature>
<dbReference type="Ensembl" id="ENSELUT00000007363.3">
    <property type="protein sequence ID" value="ENSELUP00000030810.3"/>
    <property type="gene ID" value="ENSELUG00000000301.3"/>
</dbReference>
<dbReference type="Gene3D" id="1.10.533.10">
    <property type="entry name" value="Death Domain, Fas"/>
    <property type="match status" value="1"/>
</dbReference>
<accession>A0A3P8ZQ91</accession>
<dbReference type="SUPFAM" id="SSF52540">
    <property type="entry name" value="P-loop containing nucleoside triphosphate hydrolases"/>
    <property type="match status" value="1"/>
</dbReference>
<dbReference type="InterPro" id="IPR011029">
    <property type="entry name" value="DEATH-like_dom_sf"/>
</dbReference>
<dbReference type="AlphaFoldDB" id="A0A3P8ZQ91"/>
<dbReference type="PROSITE" id="PS50209">
    <property type="entry name" value="CARD"/>
    <property type="match status" value="1"/>
</dbReference>
<proteinExistence type="predicted"/>
<dbReference type="Gene3D" id="3.40.50.300">
    <property type="entry name" value="P-loop containing nucleotide triphosphate hydrolases"/>
    <property type="match status" value="1"/>
</dbReference>
<evidence type="ECO:0000313" key="8">
    <source>
        <dbReference type="Proteomes" id="UP000265140"/>
    </source>
</evidence>
<dbReference type="InterPro" id="IPR001315">
    <property type="entry name" value="CARD"/>
</dbReference>
<dbReference type="Gene3D" id="2.30.42.10">
    <property type="match status" value="1"/>
</dbReference>
<dbReference type="PANTHER" id="PTHR14559">
    <property type="entry name" value="CASPASE RECRUITMENT DOMAIN FAMILY"/>
    <property type="match status" value="1"/>
</dbReference>
<dbReference type="InterPro" id="IPR027417">
    <property type="entry name" value="P-loop_NTPase"/>
</dbReference>
<gene>
    <name evidence="7" type="primary">CARD10</name>
</gene>
<name>A0A3P8ZQ91_ESOLU</name>
<dbReference type="PANTHER" id="PTHR14559:SF13">
    <property type="entry name" value="CASPASE RECRUITMENT DOMAIN-CONTAINING PROTEIN 10-LIKE"/>
    <property type="match status" value="1"/>
</dbReference>
<keyword evidence="2 3" id="KW-0175">Coiled coil</keyword>
<dbReference type="Bgee" id="ENSELUG00000000301">
    <property type="expression patterns" value="Expressed in nose and 10 other cell types or tissues"/>
</dbReference>
<dbReference type="SUPFAM" id="SSF50156">
    <property type="entry name" value="PDZ domain-like"/>
    <property type="match status" value="1"/>
</dbReference>
<evidence type="ECO:0000256" key="4">
    <source>
        <dbReference type="SAM" id="MobiDB-lite"/>
    </source>
</evidence>
<evidence type="ECO:0000256" key="2">
    <source>
        <dbReference type="ARBA" id="ARBA00023054"/>
    </source>
</evidence>
<dbReference type="GO" id="GO:0042981">
    <property type="term" value="P:regulation of apoptotic process"/>
    <property type="evidence" value="ECO:0007669"/>
    <property type="project" value="InterPro"/>
</dbReference>
<feature type="coiled-coil region" evidence="3">
    <location>
        <begin position="328"/>
        <end position="429"/>
    </location>
</feature>